<keyword evidence="2 4" id="KW-0560">Oxidoreductase</keyword>
<dbReference type="GO" id="GO:0016491">
    <property type="term" value="F:oxidoreductase activity"/>
    <property type="evidence" value="ECO:0007669"/>
    <property type="project" value="UniProtKB-KW"/>
</dbReference>
<keyword evidence="5" id="KW-1185">Reference proteome</keyword>
<accession>A0ABV3SZG6</accession>
<dbReference type="Gene3D" id="3.40.50.720">
    <property type="entry name" value="NAD(P)-binding Rossmann-like Domain"/>
    <property type="match status" value="1"/>
</dbReference>
<dbReference type="PRINTS" id="PR00081">
    <property type="entry name" value="GDHRDH"/>
</dbReference>
<gene>
    <name evidence="4" type="ORF">AB3X52_09475</name>
</gene>
<dbReference type="InterPro" id="IPR036291">
    <property type="entry name" value="NAD(P)-bd_dom_sf"/>
</dbReference>
<dbReference type="PRINTS" id="PR00080">
    <property type="entry name" value="SDRFAMILY"/>
</dbReference>
<protein>
    <submittedName>
        <fullName evidence="4">SDR family NAD(P)-dependent oxidoreductase</fullName>
        <ecNumber evidence="4">1.1.1.-</ecNumber>
    </submittedName>
</protein>
<organism evidence="4 5">
    <name type="scientific">Nocardioides eburneus</name>
    <dbReference type="NCBI Taxonomy" id="3231482"/>
    <lineage>
        <taxon>Bacteria</taxon>
        <taxon>Bacillati</taxon>
        <taxon>Actinomycetota</taxon>
        <taxon>Actinomycetes</taxon>
        <taxon>Propionibacteriales</taxon>
        <taxon>Nocardioidaceae</taxon>
        <taxon>Nocardioides</taxon>
    </lineage>
</organism>
<dbReference type="InterPro" id="IPR002347">
    <property type="entry name" value="SDR_fam"/>
</dbReference>
<evidence type="ECO:0000313" key="5">
    <source>
        <dbReference type="Proteomes" id="UP001556631"/>
    </source>
</evidence>
<proteinExistence type="inferred from homology"/>
<sequence length="250" mass="25297">MSLTLVTGGTRGIGAAISRRLAEEGHDLVLAYRSDERAAQETAENVRSLGVACTAVRVDLGSELDTGAAVEELFAAAAAVGPLTGVVNNAGATYLFAPLAETPVDVIRRTIDVNLTAAVLVARAAVRAMSTSYGGRGGVLVNISSGAATLGSPGEYVHYAAAKAGLDALTHGLGLEVARDGIRVVGVAPGLTETDLHATTGDPGRIERMAPGVPLGRAGTPREVAEAVAWLMSPAASYITGTTLRVAGGR</sequence>
<dbReference type="Proteomes" id="UP001556631">
    <property type="component" value="Unassembled WGS sequence"/>
</dbReference>
<evidence type="ECO:0000313" key="4">
    <source>
        <dbReference type="EMBL" id="MEX0427849.1"/>
    </source>
</evidence>
<evidence type="ECO:0000259" key="3">
    <source>
        <dbReference type="SMART" id="SM00822"/>
    </source>
</evidence>
<dbReference type="PANTHER" id="PTHR43639:SF1">
    <property type="entry name" value="SHORT-CHAIN DEHYDROGENASE_REDUCTASE FAMILY PROTEIN"/>
    <property type="match status" value="1"/>
</dbReference>
<dbReference type="InterPro" id="IPR057326">
    <property type="entry name" value="KR_dom"/>
</dbReference>
<dbReference type="RefSeq" id="WP_367993619.1">
    <property type="nucleotide sequence ID" value="NZ_JBFPJR010000013.1"/>
</dbReference>
<dbReference type="Pfam" id="PF13561">
    <property type="entry name" value="adh_short_C2"/>
    <property type="match status" value="1"/>
</dbReference>
<comment type="similarity">
    <text evidence="1">Belongs to the short-chain dehydrogenases/reductases (SDR) family.</text>
</comment>
<dbReference type="SUPFAM" id="SSF51735">
    <property type="entry name" value="NAD(P)-binding Rossmann-fold domains"/>
    <property type="match status" value="1"/>
</dbReference>
<dbReference type="EC" id="1.1.1.-" evidence="4"/>
<comment type="caution">
    <text evidence="4">The sequence shown here is derived from an EMBL/GenBank/DDBJ whole genome shotgun (WGS) entry which is preliminary data.</text>
</comment>
<dbReference type="EMBL" id="JBFPJR010000013">
    <property type="protein sequence ID" value="MEX0427849.1"/>
    <property type="molecule type" value="Genomic_DNA"/>
</dbReference>
<reference evidence="4 5" key="1">
    <citation type="submission" date="2024-07" db="EMBL/GenBank/DDBJ databases">
        <authorList>
            <person name="Lee S."/>
            <person name="Kang M."/>
        </authorList>
    </citation>
    <scope>NUCLEOTIDE SEQUENCE [LARGE SCALE GENOMIC DNA]</scope>
    <source>
        <strain evidence="4 5">DS6</strain>
    </source>
</reference>
<evidence type="ECO:0000256" key="1">
    <source>
        <dbReference type="ARBA" id="ARBA00006484"/>
    </source>
</evidence>
<dbReference type="SMART" id="SM00822">
    <property type="entry name" value="PKS_KR"/>
    <property type="match status" value="1"/>
</dbReference>
<feature type="domain" description="Ketoreductase" evidence="3">
    <location>
        <begin position="2"/>
        <end position="194"/>
    </location>
</feature>
<dbReference type="CDD" id="cd05233">
    <property type="entry name" value="SDR_c"/>
    <property type="match status" value="1"/>
</dbReference>
<dbReference type="PANTHER" id="PTHR43639">
    <property type="entry name" value="OXIDOREDUCTASE, SHORT-CHAIN DEHYDROGENASE/REDUCTASE FAMILY (AFU_ORTHOLOGUE AFUA_5G02870)"/>
    <property type="match status" value="1"/>
</dbReference>
<evidence type="ECO:0000256" key="2">
    <source>
        <dbReference type="ARBA" id="ARBA00023002"/>
    </source>
</evidence>
<name>A0ABV3SZG6_9ACTN</name>